<dbReference type="PROSITE" id="PS00675">
    <property type="entry name" value="SIGMA54_INTERACT_1"/>
    <property type="match status" value="1"/>
</dbReference>
<dbReference type="Pfam" id="PF25601">
    <property type="entry name" value="AAA_lid_14"/>
    <property type="match status" value="1"/>
</dbReference>
<dbReference type="InterPro" id="IPR035965">
    <property type="entry name" value="PAS-like_dom_sf"/>
</dbReference>
<dbReference type="SUPFAM" id="SSF52540">
    <property type="entry name" value="P-loop containing nucleoside triphosphate hydrolases"/>
    <property type="match status" value="1"/>
</dbReference>
<dbReference type="CDD" id="cd00009">
    <property type="entry name" value="AAA"/>
    <property type="match status" value="1"/>
</dbReference>
<dbReference type="Gene3D" id="1.10.10.60">
    <property type="entry name" value="Homeodomain-like"/>
    <property type="match status" value="1"/>
</dbReference>
<evidence type="ECO:0000313" key="6">
    <source>
        <dbReference type="EMBL" id="MDW8802284.1"/>
    </source>
</evidence>
<evidence type="ECO:0000256" key="3">
    <source>
        <dbReference type="ARBA" id="ARBA00023015"/>
    </source>
</evidence>
<dbReference type="Gene3D" id="3.30.450.40">
    <property type="match status" value="1"/>
</dbReference>
<dbReference type="Proteomes" id="UP001281656">
    <property type="component" value="Unassembled WGS sequence"/>
</dbReference>
<dbReference type="SUPFAM" id="SSF55781">
    <property type="entry name" value="GAF domain-like"/>
    <property type="match status" value="1"/>
</dbReference>
<dbReference type="PROSITE" id="PS50045">
    <property type="entry name" value="SIGMA54_INTERACT_4"/>
    <property type="match status" value="1"/>
</dbReference>
<name>A0ABU4JVW3_9CLOT</name>
<dbReference type="SUPFAM" id="SSF55785">
    <property type="entry name" value="PYP-like sensor domain (PAS domain)"/>
    <property type="match status" value="1"/>
</dbReference>
<keyword evidence="4" id="KW-0804">Transcription</keyword>
<dbReference type="PANTHER" id="PTHR32071">
    <property type="entry name" value="TRANSCRIPTIONAL REGULATORY PROTEIN"/>
    <property type="match status" value="1"/>
</dbReference>
<dbReference type="InterPro" id="IPR058031">
    <property type="entry name" value="AAA_lid_NorR"/>
</dbReference>
<dbReference type="Pfam" id="PF13596">
    <property type="entry name" value="PAS_10"/>
    <property type="match status" value="1"/>
</dbReference>
<reference evidence="6 7" key="1">
    <citation type="submission" date="2023-04" db="EMBL/GenBank/DDBJ databases">
        <title>Clostridium tannerae sp. nov., isolated from the fecal material of an alpaca.</title>
        <authorList>
            <person name="Miller S."/>
            <person name="Hendry M."/>
            <person name="King J."/>
            <person name="Sankaranarayanan K."/>
            <person name="Lawson P.A."/>
        </authorList>
    </citation>
    <scope>NUCLEOTIDE SEQUENCE [LARGE SCALE GENOMIC DNA]</scope>
    <source>
        <strain evidence="6 7">A1-XYC3</strain>
    </source>
</reference>
<dbReference type="RefSeq" id="WP_318798652.1">
    <property type="nucleotide sequence ID" value="NZ_JARUJP010000018.1"/>
</dbReference>
<evidence type="ECO:0000256" key="2">
    <source>
        <dbReference type="ARBA" id="ARBA00022840"/>
    </source>
</evidence>
<keyword evidence="3" id="KW-0805">Transcription regulation</keyword>
<evidence type="ECO:0000256" key="1">
    <source>
        <dbReference type="ARBA" id="ARBA00022741"/>
    </source>
</evidence>
<evidence type="ECO:0000256" key="4">
    <source>
        <dbReference type="ARBA" id="ARBA00023163"/>
    </source>
</evidence>
<dbReference type="InterPro" id="IPR003593">
    <property type="entry name" value="AAA+_ATPase"/>
</dbReference>
<keyword evidence="7" id="KW-1185">Reference proteome</keyword>
<comment type="caution">
    <text evidence="6">The sequence shown here is derived from an EMBL/GenBank/DDBJ whole genome shotgun (WGS) entry which is preliminary data.</text>
</comment>
<dbReference type="InterPro" id="IPR027417">
    <property type="entry name" value="P-loop_NTPase"/>
</dbReference>
<dbReference type="Gene3D" id="3.40.50.300">
    <property type="entry name" value="P-loop containing nucleotide triphosphate hydrolases"/>
    <property type="match status" value="1"/>
</dbReference>
<dbReference type="Gene3D" id="3.30.450.20">
    <property type="entry name" value="PAS domain"/>
    <property type="match status" value="1"/>
</dbReference>
<evidence type="ECO:0000313" key="7">
    <source>
        <dbReference type="Proteomes" id="UP001281656"/>
    </source>
</evidence>
<sequence length="588" mass="66852">MIHQVKDELQEIAETVNAVIGIDITIMDKDLLRIAGTGRFKEKVGVYGPKNSVFEKCVLTGQPYFIENPRACKECIICDAIDICDEKAELCFPIIIDKKVEGVIGMIIFDESQREAFLEKQDSYKDFDKRMSELISSRISEKNINTKLEYKSKELLTVIDSVNEGIIIIDKDNNILSLNKAIKEKFKLKNFHIVGENISNLLPDKLITKFIKTNYSIEEEQVTINIENQRQDFLLSIKAIALNDEFSGAVITFKDFNKLQRSVFNISEKHSIFTFDNIIGDSLIFSQVKEQVKEVSRQNVPVLLLGESGTGKELFARAIHFESNRKNEIFMAINCGAIPESLVESELFGYEKGAFTGANSNGKMGKFEIAKDGTVFLDEIGDLPLHMQVKLLRVLEEKEIMRVGGLNTIKVNPRIIAATNKNLYKMVERGEFREDLFYRLNVIPINIPSLKERGSDILKLSTHFLNRYNKIYIKDIKGFTDSAKEALLKYSWPGNVRELQNLIEYAINFEKGDLISLDTISKRISGDKGIVSEVKSLKEMTAEYEKSIINKLLEHYGSDTEGKKLIAKKLKISTATLYRKLEEADSQK</sequence>
<keyword evidence="1" id="KW-0547">Nucleotide-binding</keyword>
<protein>
    <submittedName>
        <fullName evidence="6">Sigma 54-interacting transcriptional regulator</fullName>
    </submittedName>
</protein>
<dbReference type="EMBL" id="JARUJP010000018">
    <property type="protein sequence ID" value="MDW8802284.1"/>
    <property type="molecule type" value="Genomic_DNA"/>
</dbReference>
<proteinExistence type="predicted"/>
<dbReference type="Pfam" id="PF00158">
    <property type="entry name" value="Sigma54_activat"/>
    <property type="match status" value="1"/>
</dbReference>
<dbReference type="SUPFAM" id="SSF46689">
    <property type="entry name" value="Homeodomain-like"/>
    <property type="match status" value="1"/>
</dbReference>
<dbReference type="PANTHER" id="PTHR32071:SF57">
    <property type="entry name" value="C4-DICARBOXYLATE TRANSPORT TRANSCRIPTIONAL REGULATORY PROTEIN DCTD"/>
    <property type="match status" value="1"/>
</dbReference>
<keyword evidence="2" id="KW-0067">ATP-binding</keyword>
<dbReference type="InterPro" id="IPR029016">
    <property type="entry name" value="GAF-like_dom_sf"/>
</dbReference>
<dbReference type="Gene3D" id="1.10.8.60">
    <property type="match status" value="1"/>
</dbReference>
<accession>A0ABU4JVW3</accession>
<evidence type="ECO:0000259" key="5">
    <source>
        <dbReference type="PROSITE" id="PS50045"/>
    </source>
</evidence>
<dbReference type="InterPro" id="IPR002078">
    <property type="entry name" value="Sigma_54_int"/>
</dbReference>
<dbReference type="InterPro" id="IPR025662">
    <property type="entry name" value="Sigma_54_int_dom_ATP-bd_1"/>
</dbReference>
<dbReference type="InterPro" id="IPR025944">
    <property type="entry name" value="Sigma_54_int_dom_CS"/>
</dbReference>
<feature type="domain" description="Sigma-54 factor interaction" evidence="5">
    <location>
        <begin position="278"/>
        <end position="508"/>
    </location>
</feature>
<gene>
    <name evidence="6" type="ORF">P8V03_14105</name>
</gene>
<dbReference type="SMART" id="SM00382">
    <property type="entry name" value="AAA"/>
    <property type="match status" value="1"/>
</dbReference>
<organism evidence="6 7">
    <name type="scientific">Clostridium tanneri</name>
    <dbReference type="NCBI Taxonomy" id="3037988"/>
    <lineage>
        <taxon>Bacteria</taxon>
        <taxon>Bacillati</taxon>
        <taxon>Bacillota</taxon>
        <taxon>Clostridia</taxon>
        <taxon>Eubacteriales</taxon>
        <taxon>Clostridiaceae</taxon>
        <taxon>Clostridium</taxon>
    </lineage>
</organism>
<dbReference type="InterPro" id="IPR009057">
    <property type="entry name" value="Homeodomain-like_sf"/>
</dbReference>
<dbReference type="PROSITE" id="PS00688">
    <property type="entry name" value="SIGMA54_INTERACT_3"/>
    <property type="match status" value="1"/>
</dbReference>